<keyword evidence="2" id="KW-0768">Sushi</keyword>
<comment type="caution">
    <text evidence="2">Lacks conserved residue(s) required for the propagation of feature annotation.</text>
</comment>
<accession>A0AAE9E6W9</accession>
<gene>
    <name evidence="6" type="ORF">L5515_013003</name>
</gene>
<evidence type="ECO:0000256" key="2">
    <source>
        <dbReference type="PROSITE-ProRule" id="PRU00302"/>
    </source>
</evidence>
<feature type="region of interest" description="Disordered" evidence="3">
    <location>
        <begin position="829"/>
        <end position="952"/>
    </location>
</feature>
<feature type="compositionally biased region" description="Low complexity" evidence="3">
    <location>
        <begin position="1543"/>
        <end position="1565"/>
    </location>
</feature>
<dbReference type="PANTHER" id="PTHR40289:SF1">
    <property type="entry name" value="SUSHI DOMAIN-CONTAINING PROTEIN"/>
    <property type="match status" value="1"/>
</dbReference>
<feature type="region of interest" description="Disordered" evidence="3">
    <location>
        <begin position="237"/>
        <end position="265"/>
    </location>
</feature>
<dbReference type="PANTHER" id="PTHR40289">
    <property type="entry name" value="PROTEIN CBG04714"/>
    <property type="match status" value="1"/>
</dbReference>
<feature type="region of interest" description="Disordered" evidence="3">
    <location>
        <begin position="1287"/>
        <end position="1330"/>
    </location>
</feature>
<feature type="compositionally biased region" description="Low complexity" evidence="3">
    <location>
        <begin position="995"/>
        <end position="1101"/>
    </location>
</feature>
<organism evidence="6 7">
    <name type="scientific">Caenorhabditis briggsae</name>
    <dbReference type="NCBI Taxonomy" id="6238"/>
    <lineage>
        <taxon>Eukaryota</taxon>
        <taxon>Metazoa</taxon>
        <taxon>Ecdysozoa</taxon>
        <taxon>Nematoda</taxon>
        <taxon>Chromadorea</taxon>
        <taxon>Rhabditida</taxon>
        <taxon>Rhabditina</taxon>
        <taxon>Rhabditomorpha</taxon>
        <taxon>Rhabditoidea</taxon>
        <taxon>Rhabditidae</taxon>
        <taxon>Peloderinae</taxon>
        <taxon>Caenorhabditis</taxon>
    </lineage>
</organism>
<dbReference type="InterPro" id="IPR000436">
    <property type="entry name" value="Sushi_SCR_CCP_dom"/>
</dbReference>
<evidence type="ECO:0000259" key="5">
    <source>
        <dbReference type="PROSITE" id="PS50923"/>
    </source>
</evidence>
<reference evidence="6 7" key="1">
    <citation type="submission" date="2022-04" db="EMBL/GenBank/DDBJ databases">
        <title>Chromosome-level reference genomes for two strains of Caenorhabditis briggsae: an improved platform for comparative genomics.</title>
        <authorList>
            <person name="Stevens L."/>
            <person name="Andersen E."/>
        </authorList>
    </citation>
    <scope>NUCLEOTIDE SEQUENCE [LARGE SCALE GENOMIC DNA]</scope>
    <source>
        <strain evidence="6">VX34</strain>
        <tissue evidence="6">Whole-organism</tissue>
    </source>
</reference>
<evidence type="ECO:0000313" key="6">
    <source>
        <dbReference type="EMBL" id="UMM15644.1"/>
    </source>
</evidence>
<sequence length="1718" mass="185639">MKGALLLSALLIILAVYSNAQNDCCAWPVSPYVTVATNITIQQFNCSQPISISCQNSGYGIGLFEKVGIAGINGQGTTNFTILAEDEREITKSFACRHHQWSMLVLLSLVVVLTTNIYCQDSSTDASSTTPLDCGYLANSYKNDDYSYDGQCCNPKAVAYMDEEYGSNWREDLADAVSRTTFLFNQRLCDVSSTSSTTAATSSTTELKSSTTNSPTTTTEELNCSWYNRMRGICGASTASTTSPAKSEFKSTNLTSTTEAEMTSESASSTTPLDCGYLAVPYKKQTYSYDGQCCNPDAVSYMDKVYGNNWRENADNAELRISAVYIEGLCVVSSTPSTTAMLSSTTELISSTTESPTTTTEGFDCYWLKDSIDFITISDYYGDCCNTESVDYLNAKYNDKWTTNKVKIDRRDYIRALRNSGLCGRSTTSTVISTSSTTITTTSEFESTGLTSTLEAETSSKSAPEFPLMYNGKCCNKEAVDYCIMYYKDWMNNGRNYELLNSTDSYVVTPRAPTTTFKLDCGYLDADCCNAEAVAYLDENYFLWRLGVFAGARIKELRDRGLCEAGTYDGNCCNSNSVNFMDNRDQSWAAERSEEARVEYVKELREQGFCEAGTYDGSCCNSNSVNLMDNRYPSWATEHSEEARVKYVKELQEQRFCEVSTTPSTTTTIRTTTETTSISTASSSLNCGVFNNTECCTESVTKCLEGKQTDWLSLETGYESQLKECDCELSTTSTTTSTVSTETTTTISKFNCSWLSVPFQDDSNGWSTPFSYNGSCCSKTAVNTLKENPGKWILDSTDVWIKRNYLMNLLYCTEDACTYPPRWENCSLTMTSSSSTTSPTTTTPVLSSSSATTTDSTTSSSDSTSTDASSTSPTDISTTLKNTGDNRKKTTLETTTATDSTTDSDSTTPSETTMSSDSTSSVYESSTTNDPEVSTSPTTSSSTTRTTANDTDVTTTATIGSLSSTTVVTTAETTVTTTSLPDTASSGNSTTFGGATASTMAHSSETTTTITITTKSTNGSTETTLTTPTTTVTNSSNSTTTTSGAQTNETLAPSSSTSSPSPLPSRTPTTSGTEQNTSGTTVSSSSRIVSTTISTKPGTTTNVDGVYFRNTTVQLFENCTQLTQEQVYFVNGTRLRNDTVEFNARSSTTPLTTPIPTTTFNWPTGTTRILPSGEIVLSEVLQAFPNCTTVLMQLIFNSSTNETRTEVSSNPEGCKTTFSSSYVTSPMTTPTPSTNAKTTTYNWPTGGTTRILPSGEIIISESLIAYKNCTTVLMQLIYTPSTNETRTETTVDEQGCKASSTTLSPSKYSTTPMLTTKPTQSTTARTTTFNWPTGGTTRVLPSGEIILSESLIAYKNCTTVLMQLIYNPTTNETRTETTTDAQGCKASSSSTSSKVTTNPMPTTVKSTTPAATTFAWPTGGTTRTLPSGEIILSESLIAYKNCTTVLMQLIYNPKTNTTRTESTSDAEGCKATTTTTAPSVKTTTYNWPTGGTTRVLPSGEIILSESLIAYKNCTTVLMQLIYNPATNTTRTETTSDAEGCRATSSSSYTTTPMSGSTTPSPSNPTTTFAWPTGGTTRILPSGEIIISESLIAYKNCTTVLMQLIYNPSTNTTRTETTADAQGCKASPTTPSSVSNTSPMTTSKPTSCAYPDLDLTNTIRPTEKELKTSYSIGEQLVHICKKYYAFEIAGQPFKLYQCMPNGKWAGVPEKCIAEERTEL</sequence>
<dbReference type="InterPro" id="IPR042312">
    <property type="entry name" value="F26C11.3-like"/>
</dbReference>
<feature type="compositionally biased region" description="Low complexity" evidence="3">
    <location>
        <begin position="892"/>
        <end position="952"/>
    </location>
</feature>
<feature type="compositionally biased region" description="Low complexity" evidence="3">
    <location>
        <begin position="829"/>
        <end position="879"/>
    </location>
</feature>
<dbReference type="PROSITE" id="PS50923">
    <property type="entry name" value="SUSHI"/>
    <property type="match status" value="1"/>
</dbReference>
<evidence type="ECO:0000256" key="1">
    <source>
        <dbReference type="ARBA" id="ARBA00023157"/>
    </source>
</evidence>
<feature type="region of interest" description="Disordered" evidence="3">
    <location>
        <begin position="977"/>
        <end position="1103"/>
    </location>
</feature>
<feature type="region of interest" description="Disordered" evidence="3">
    <location>
        <begin position="200"/>
        <end position="219"/>
    </location>
</feature>
<name>A0AAE9E6W9_CAEBR</name>
<feature type="compositionally biased region" description="Polar residues" evidence="3">
    <location>
        <begin position="980"/>
        <end position="993"/>
    </location>
</feature>
<evidence type="ECO:0000256" key="4">
    <source>
        <dbReference type="SAM" id="SignalP"/>
    </source>
</evidence>
<proteinExistence type="predicted"/>
<feature type="compositionally biased region" description="Polar residues" evidence="3">
    <location>
        <begin position="1297"/>
        <end position="1325"/>
    </location>
</feature>
<keyword evidence="4" id="KW-0732">Signal</keyword>
<feature type="domain" description="Sushi" evidence="5">
    <location>
        <begin position="1645"/>
        <end position="1712"/>
    </location>
</feature>
<feature type="compositionally biased region" description="Low complexity" evidence="3">
    <location>
        <begin position="1626"/>
        <end position="1642"/>
    </location>
</feature>
<feature type="compositionally biased region" description="Low complexity" evidence="3">
    <location>
        <begin position="255"/>
        <end position="265"/>
    </location>
</feature>
<feature type="chain" id="PRO_5042014469" description="Sushi domain-containing protein" evidence="4">
    <location>
        <begin position="21"/>
        <end position="1718"/>
    </location>
</feature>
<evidence type="ECO:0000313" key="7">
    <source>
        <dbReference type="Proteomes" id="UP000829354"/>
    </source>
</evidence>
<evidence type="ECO:0000256" key="3">
    <source>
        <dbReference type="SAM" id="MobiDB-lite"/>
    </source>
</evidence>
<feature type="region of interest" description="Disordered" evidence="3">
    <location>
        <begin position="1529"/>
        <end position="1565"/>
    </location>
</feature>
<feature type="region of interest" description="Disordered" evidence="3">
    <location>
        <begin position="1615"/>
        <end position="1645"/>
    </location>
</feature>
<keyword evidence="1" id="KW-1015">Disulfide bond</keyword>
<dbReference type="EMBL" id="CP092621">
    <property type="protein sequence ID" value="UMM15644.1"/>
    <property type="molecule type" value="Genomic_DNA"/>
</dbReference>
<feature type="signal peptide" evidence="4">
    <location>
        <begin position="1"/>
        <end position="20"/>
    </location>
</feature>
<dbReference type="Proteomes" id="UP000829354">
    <property type="component" value="Chromosome II"/>
</dbReference>
<keyword evidence="7" id="KW-1185">Reference proteome</keyword>
<feature type="region of interest" description="Disordered" evidence="3">
    <location>
        <begin position="1372"/>
        <end position="1407"/>
    </location>
</feature>
<protein>
    <recommendedName>
        <fullName evidence="5">Sushi domain-containing protein</fullName>
    </recommendedName>
</protein>